<evidence type="ECO:0000256" key="1">
    <source>
        <dbReference type="ARBA" id="ARBA00043967"/>
    </source>
</evidence>
<dbReference type="SUPFAM" id="SSF101960">
    <property type="entry name" value="Stabilizer of iron transporter SufD"/>
    <property type="match status" value="1"/>
</dbReference>
<evidence type="ECO:0000259" key="2">
    <source>
        <dbReference type="Pfam" id="PF01458"/>
    </source>
</evidence>
<evidence type="ECO:0000313" key="3">
    <source>
        <dbReference type="EMBL" id="CAD7694648.1"/>
    </source>
</evidence>
<comment type="caution">
    <text evidence="3">The sequence shown here is derived from an EMBL/GenBank/DDBJ whole genome shotgun (WGS) entry which is preliminary data.</text>
</comment>
<dbReference type="PANTHER" id="PTHR30508">
    <property type="entry name" value="FES CLUSTER ASSEMBLY PROTEIN SUF"/>
    <property type="match status" value="1"/>
</dbReference>
<dbReference type="InterPro" id="IPR037284">
    <property type="entry name" value="SUF_FeS_clus_asmbl_SufBD_sf"/>
</dbReference>
<dbReference type="PANTHER" id="PTHR30508:SF1">
    <property type="entry name" value="UPF0051 PROTEIN ABCI8, CHLOROPLASTIC-RELATED"/>
    <property type="match status" value="1"/>
</dbReference>
<evidence type="ECO:0000313" key="4">
    <source>
        <dbReference type="Proteomes" id="UP000708148"/>
    </source>
</evidence>
<dbReference type="InterPro" id="IPR000825">
    <property type="entry name" value="SUF_FeS_clus_asmbl_SufBD_core"/>
</dbReference>
<dbReference type="AlphaFoldDB" id="A0A8S1IJH1"/>
<feature type="domain" description="SUF system FeS cluster assembly SufBD core" evidence="2">
    <location>
        <begin position="35"/>
        <end position="145"/>
    </location>
</feature>
<dbReference type="InterPro" id="IPR055346">
    <property type="entry name" value="Fe-S_cluster_assembly_SufBD"/>
</dbReference>
<reference evidence="3" key="1">
    <citation type="submission" date="2020-12" db="EMBL/GenBank/DDBJ databases">
        <authorList>
            <person name="Iha C."/>
        </authorList>
    </citation>
    <scope>NUCLEOTIDE SEQUENCE</scope>
</reference>
<name>A0A8S1IJH1_9CHLO</name>
<dbReference type="Pfam" id="PF01458">
    <property type="entry name" value="SUFBD_core"/>
    <property type="match status" value="1"/>
</dbReference>
<accession>A0A8S1IJH1</accession>
<gene>
    <name evidence="3" type="ORF">OSTQU699_LOCUS11</name>
</gene>
<comment type="similarity">
    <text evidence="1">Belongs to the iron-sulfur cluster assembly SufBD family.</text>
</comment>
<keyword evidence="4" id="KW-1185">Reference proteome</keyword>
<dbReference type="OrthoDB" id="446132at2759"/>
<dbReference type="GO" id="GO:0016226">
    <property type="term" value="P:iron-sulfur cluster assembly"/>
    <property type="evidence" value="ECO:0007669"/>
    <property type="project" value="InterPro"/>
</dbReference>
<proteinExistence type="inferred from homology"/>
<sequence>YLTCFCVFYKFERTLIIAEEGSYVSYLEGCTAPAYDQNQVETGSAITWKYPSCVLKGDNSVGEFYSVALTNNAQQADTGTKMVHVGKNTRSRIVSKGISAGQSLNAYRGLVQVQPSAKNARNYSQCDSMLIGDTAGANTYPYIQVMV</sequence>
<organism evidence="3 4">
    <name type="scientific">Ostreobium quekettii</name>
    <dbReference type="NCBI Taxonomy" id="121088"/>
    <lineage>
        <taxon>Eukaryota</taxon>
        <taxon>Viridiplantae</taxon>
        <taxon>Chlorophyta</taxon>
        <taxon>core chlorophytes</taxon>
        <taxon>Ulvophyceae</taxon>
        <taxon>TCBD clade</taxon>
        <taxon>Bryopsidales</taxon>
        <taxon>Ostreobineae</taxon>
        <taxon>Ostreobiaceae</taxon>
        <taxon>Ostreobium</taxon>
    </lineage>
</organism>
<protein>
    <recommendedName>
        <fullName evidence="2">SUF system FeS cluster assembly SufBD core domain-containing protein</fullName>
    </recommendedName>
</protein>
<dbReference type="Proteomes" id="UP000708148">
    <property type="component" value="Unassembled WGS sequence"/>
</dbReference>
<dbReference type="EMBL" id="CAJHUC010000007">
    <property type="protein sequence ID" value="CAD7694648.1"/>
    <property type="molecule type" value="Genomic_DNA"/>
</dbReference>
<feature type="non-terminal residue" evidence="3">
    <location>
        <position position="147"/>
    </location>
</feature>